<feature type="transmembrane region" description="Helical" evidence="1">
    <location>
        <begin position="91"/>
        <end position="108"/>
    </location>
</feature>
<feature type="transmembrane region" description="Helical" evidence="1">
    <location>
        <begin position="51"/>
        <end position="71"/>
    </location>
</feature>
<gene>
    <name evidence="2" type="ORF">FD35_GL001352</name>
</gene>
<protein>
    <recommendedName>
        <fullName evidence="4">Hydrophobic protein</fullName>
    </recommendedName>
</protein>
<evidence type="ECO:0000313" key="2">
    <source>
        <dbReference type="EMBL" id="KRL53286.1"/>
    </source>
</evidence>
<dbReference type="Proteomes" id="UP000051999">
    <property type="component" value="Unassembled WGS sequence"/>
</dbReference>
<dbReference type="OrthoDB" id="2290888at2"/>
<dbReference type="EMBL" id="AZFF01000022">
    <property type="protein sequence ID" value="KRL53286.1"/>
    <property type="molecule type" value="Genomic_DNA"/>
</dbReference>
<accession>A0A0R1R8H3</accession>
<dbReference type="AlphaFoldDB" id="A0A0R1R8H3"/>
<feature type="transmembrane region" description="Helical" evidence="1">
    <location>
        <begin position="27"/>
        <end position="44"/>
    </location>
</feature>
<proteinExistence type="predicted"/>
<keyword evidence="1" id="KW-1133">Transmembrane helix</keyword>
<evidence type="ECO:0008006" key="4">
    <source>
        <dbReference type="Google" id="ProtNLM"/>
    </source>
</evidence>
<reference evidence="2 3" key="1">
    <citation type="journal article" date="2015" name="Genome Announc.">
        <title>Expanding the biotechnology potential of lactobacilli through comparative genomics of 213 strains and associated genera.</title>
        <authorList>
            <person name="Sun Z."/>
            <person name="Harris H.M."/>
            <person name="McCann A."/>
            <person name="Guo C."/>
            <person name="Argimon S."/>
            <person name="Zhang W."/>
            <person name="Yang X."/>
            <person name="Jeffery I.B."/>
            <person name="Cooney J.C."/>
            <person name="Kagawa T.F."/>
            <person name="Liu W."/>
            <person name="Song Y."/>
            <person name="Salvetti E."/>
            <person name="Wrobel A."/>
            <person name="Rasinkangas P."/>
            <person name="Parkhill J."/>
            <person name="Rea M.C."/>
            <person name="O'Sullivan O."/>
            <person name="Ritari J."/>
            <person name="Douillard F.P."/>
            <person name="Paul Ross R."/>
            <person name="Yang R."/>
            <person name="Briner A.E."/>
            <person name="Felis G.E."/>
            <person name="de Vos W.M."/>
            <person name="Barrangou R."/>
            <person name="Klaenhammer T.R."/>
            <person name="Caufield P.W."/>
            <person name="Cui Y."/>
            <person name="Zhang H."/>
            <person name="O'Toole P.W."/>
        </authorList>
    </citation>
    <scope>NUCLEOTIDE SEQUENCE [LARGE SCALE GENOMIC DNA]</scope>
    <source>
        <strain evidence="2 3">DSM 15814</strain>
    </source>
</reference>
<dbReference type="RefSeq" id="WP_017261518.1">
    <property type="nucleotide sequence ID" value="NZ_AUAW01000020.1"/>
</dbReference>
<evidence type="ECO:0000256" key="1">
    <source>
        <dbReference type="SAM" id="Phobius"/>
    </source>
</evidence>
<comment type="caution">
    <text evidence="2">The sequence shown here is derived from an EMBL/GenBank/DDBJ whole genome shotgun (WGS) entry which is preliminary data.</text>
</comment>
<keyword evidence="1" id="KW-0812">Transmembrane</keyword>
<sequence>MMTVILSLLLLIYFIRGQFGFERPKRWRYWLIPIFSLIMFGVTFKYSGVNVIIALGMLILGTVIGVYQGQFATIRPIKKSNLEDRVEVRGGLHYLIGWALILAIQVVAEATLKHEELAIVAVSKEAFQGVIEELFPLRRIHGGGWWVLWALSASSSLSYTLTLGRRSPAFWATIKRHARRDERRADRKRM</sequence>
<organism evidence="2 3">
    <name type="scientific">Furfurilactobacillus rossiae DSM 15814</name>
    <dbReference type="NCBI Taxonomy" id="1114972"/>
    <lineage>
        <taxon>Bacteria</taxon>
        <taxon>Bacillati</taxon>
        <taxon>Bacillota</taxon>
        <taxon>Bacilli</taxon>
        <taxon>Lactobacillales</taxon>
        <taxon>Lactobacillaceae</taxon>
        <taxon>Furfurilactobacillus</taxon>
    </lineage>
</organism>
<evidence type="ECO:0000313" key="3">
    <source>
        <dbReference type="Proteomes" id="UP000051999"/>
    </source>
</evidence>
<keyword evidence="3" id="KW-1185">Reference proteome</keyword>
<dbReference type="PATRIC" id="fig|1114972.6.peg.1371"/>
<keyword evidence="1" id="KW-0472">Membrane</keyword>
<name>A0A0R1R8H3_9LACO</name>
<dbReference type="eggNOG" id="ENOG502ZIK8">
    <property type="taxonomic scope" value="Bacteria"/>
</dbReference>
<dbReference type="STRING" id="1114972.FD35_GL001352"/>